<organism evidence="3 4">
    <name type="scientific">Ziziphus jujuba</name>
    <name type="common">Chinese jujube</name>
    <name type="synonym">Ziziphus sativa</name>
    <dbReference type="NCBI Taxonomy" id="326968"/>
    <lineage>
        <taxon>Eukaryota</taxon>
        <taxon>Viridiplantae</taxon>
        <taxon>Streptophyta</taxon>
        <taxon>Embryophyta</taxon>
        <taxon>Tracheophyta</taxon>
        <taxon>Spermatophyta</taxon>
        <taxon>Magnoliopsida</taxon>
        <taxon>eudicotyledons</taxon>
        <taxon>Gunneridae</taxon>
        <taxon>Pentapetalae</taxon>
        <taxon>rosids</taxon>
        <taxon>fabids</taxon>
        <taxon>Rosales</taxon>
        <taxon>Rhamnaceae</taxon>
        <taxon>Paliureae</taxon>
        <taxon>Ziziphus</taxon>
    </lineage>
</organism>
<comment type="similarity">
    <text evidence="1">Belongs to the MLP family.</text>
</comment>
<name>A0A6P3YZR5_ZIZJJ</name>
<dbReference type="Gene3D" id="3.30.530.20">
    <property type="match status" value="1"/>
</dbReference>
<dbReference type="SUPFAM" id="SSF55961">
    <property type="entry name" value="Bet v1-like"/>
    <property type="match status" value="1"/>
</dbReference>
<evidence type="ECO:0000259" key="2">
    <source>
        <dbReference type="SMART" id="SM01037"/>
    </source>
</evidence>
<dbReference type="PANTHER" id="PTHR31338:SF16">
    <property type="entry name" value="POLYKETIDE CYCLASE_DEHYDRASE AND LIPID TRANSPORT SUPERFAMILY PROTEIN"/>
    <property type="match status" value="1"/>
</dbReference>
<dbReference type="RefSeq" id="XP_015869765.3">
    <property type="nucleotide sequence ID" value="XM_016014279.4"/>
</dbReference>
<evidence type="ECO:0000313" key="3">
    <source>
        <dbReference type="Proteomes" id="UP001652623"/>
    </source>
</evidence>
<dbReference type="GO" id="GO:0006952">
    <property type="term" value="P:defense response"/>
    <property type="evidence" value="ECO:0007669"/>
    <property type="project" value="InterPro"/>
</dbReference>
<dbReference type="AlphaFoldDB" id="A0A6P3YZR5"/>
<dbReference type="InterPro" id="IPR023393">
    <property type="entry name" value="START-like_dom_sf"/>
</dbReference>
<accession>A0A6P3YZR5</accession>
<dbReference type="KEGG" id="zju:107407053"/>
<dbReference type="PANTHER" id="PTHR31338">
    <property type="entry name" value="POLYKETIDE CYCLASE/DEHYDRASE AND LIPID TRANSPORT SUPERFAMILY PROTEIN"/>
    <property type="match status" value="1"/>
</dbReference>
<feature type="domain" description="Bet v I/Major latex protein" evidence="2">
    <location>
        <begin position="2"/>
        <end position="149"/>
    </location>
</feature>
<dbReference type="GeneID" id="107407053"/>
<gene>
    <name evidence="4" type="primary">LOC107407053</name>
</gene>
<protein>
    <submittedName>
        <fullName evidence="4">MLP-like protein 329</fullName>
    </submittedName>
</protein>
<dbReference type="FunCoup" id="A0A6P3YZR5">
    <property type="interactions" value="501"/>
</dbReference>
<dbReference type="InterPro" id="IPR000916">
    <property type="entry name" value="Bet_v_I/MLP"/>
</dbReference>
<keyword evidence="3" id="KW-1185">Reference proteome</keyword>
<evidence type="ECO:0000256" key="1">
    <source>
        <dbReference type="ARBA" id="ARBA00038242"/>
    </source>
</evidence>
<evidence type="ECO:0000313" key="4">
    <source>
        <dbReference type="RefSeq" id="XP_015869765.3"/>
    </source>
</evidence>
<dbReference type="InParanoid" id="A0A6P3YZR5"/>
<proteinExistence type="inferred from homology"/>
<dbReference type="Pfam" id="PF00407">
    <property type="entry name" value="Bet_v_1"/>
    <property type="match status" value="1"/>
</dbReference>
<reference evidence="4" key="1">
    <citation type="submission" date="2025-08" db="UniProtKB">
        <authorList>
            <consortium name="RefSeq"/>
        </authorList>
    </citation>
    <scope>IDENTIFICATION</scope>
    <source>
        <tissue evidence="4">Seedling</tissue>
    </source>
</reference>
<dbReference type="SMART" id="SM01037">
    <property type="entry name" value="Bet_v_1"/>
    <property type="match status" value="1"/>
</dbReference>
<sequence>MALVCKLETEVEFKSSAEKMYNLIKGRNHHIPNVSNGIHAVDVHEGDWETSGSVKLWKYTVEEKEETFKEKVEIDDENKRVTLVCLEGHCLDHYKSYKASFKVTPKGQSGVVAITLNYEKRQNDSPDANKYLQFLVNVIKDIDAYLIKDA</sequence>
<dbReference type="Proteomes" id="UP001652623">
    <property type="component" value="Chromosome 12"/>
</dbReference>
<dbReference type="InterPro" id="IPR052006">
    <property type="entry name" value="MLP-like"/>
</dbReference>